<keyword evidence="1" id="KW-1185">Reference proteome</keyword>
<reference evidence="2" key="1">
    <citation type="submission" date="2022-11" db="UniProtKB">
        <authorList>
            <consortium name="WormBaseParasite"/>
        </authorList>
    </citation>
    <scope>IDENTIFICATION</scope>
</reference>
<name>A0A915F0L7_9CEST</name>
<protein>
    <submittedName>
        <fullName evidence="2">Uncharacterized protein</fullName>
    </submittedName>
</protein>
<accession>A0A915F0L7</accession>
<proteinExistence type="predicted"/>
<evidence type="ECO:0000313" key="1">
    <source>
        <dbReference type="Proteomes" id="UP000887562"/>
    </source>
</evidence>
<evidence type="ECO:0000313" key="2">
    <source>
        <dbReference type="WBParaSite" id="maker-E.canG7_contigs_8582-snap-gene-0.3-mRNA-1"/>
    </source>
</evidence>
<sequence length="95" mass="10878">MGAMGKSPHHPGNQAILSFIGLTIHDMLLHCVSPIWASVRRIDTVGCERGRHVHHFDFIGVGDTLRKVMQHWKDIQPLDTHPRARSHQRCRVGEW</sequence>
<dbReference type="Proteomes" id="UP000887562">
    <property type="component" value="Unplaced"/>
</dbReference>
<organism evidence="1 2">
    <name type="scientific">Echinococcus canadensis</name>
    <dbReference type="NCBI Taxonomy" id="519352"/>
    <lineage>
        <taxon>Eukaryota</taxon>
        <taxon>Metazoa</taxon>
        <taxon>Spiralia</taxon>
        <taxon>Lophotrochozoa</taxon>
        <taxon>Platyhelminthes</taxon>
        <taxon>Cestoda</taxon>
        <taxon>Eucestoda</taxon>
        <taxon>Cyclophyllidea</taxon>
        <taxon>Taeniidae</taxon>
        <taxon>Echinococcus</taxon>
        <taxon>Echinococcus canadensis group</taxon>
    </lineage>
</organism>
<dbReference type="WBParaSite" id="maker-E.canG7_contigs_8582-snap-gene-0.3-mRNA-1">
    <property type="protein sequence ID" value="maker-E.canG7_contigs_8582-snap-gene-0.3-mRNA-1"/>
    <property type="gene ID" value="EcG7_09882"/>
</dbReference>
<dbReference type="AlphaFoldDB" id="A0A915F0L7"/>